<dbReference type="PANTHER" id="PTHR37844">
    <property type="entry name" value="SER/THR PROTEIN PHOSPHATASE SUPERFAMILY (AFU_ORTHOLOGUE AFUA_1G14840)"/>
    <property type="match status" value="1"/>
</dbReference>
<dbReference type="OrthoDB" id="550558at2759"/>
<gene>
    <name evidence="1" type="ORF">RFI_10042</name>
</gene>
<name>X6NM53_RETFI</name>
<organism evidence="1 2">
    <name type="scientific">Reticulomyxa filosa</name>
    <dbReference type="NCBI Taxonomy" id="46433"/>
    <lineage>
        <taxon>Eukaryota</taxon>
        <taxon>Sar</taxon>
        <taxon>Rhizaria</taxon>
        <taxon>Retaria</taxon>
        <taxon>Foraminifera</taxon>
        <taxon>Monothalamids</taxon>
        <taxon>Reticulomyxidae</taxon>
        <taxon>Reticulomyxa</taxon>
    </lineage>
</organism>
<dbReference type="EMBL" id="ASPP01007466">
    <property type="protein sequence ID" value="ETO27091.1"/>
    <property type="molecule type" value="Genomic_DNA"/>
</dbReference>
<evidence type="ECO:0008006" key="3">
    <source>
        <dbReference type="Google" id="ProtNLM"/>
    </source>
</evidence>
<dbReference type="PANTHER" id="PTHR37844:SF2">
    <property type="entry name" value="SER_THR PROTEIN PHOSPHATASE SUPERFAMILY (AFU_ORTHOLOGUE AFUA_1G14840)"/>
    <property type="match status" value="1"/>
</dbReference>
<reference evidence="1 2" key="1">
    <citation type="journal article" date="2013" name="Curr. Biol.">
        <title>The Genome of the Foraminiferan Reticulomyxa filosa.</title>
        <authorList>
            <person name="Glockner G."/>
            <person name="Hulsmann N."/>
            <person name="Schleicher M."/>
            <person name="Noegel A.A."/>
            <person name="Eichinger L."/>
            <person name="Gallinger C."/>
            <person name="Pawlowski J."/>
            <person name="Sierra R."/>
            <person name="Euteneuer U."/>
            <person name="Pillet L."/>
            <person name="Moustafa A."/>
            <person name="Platzer M."/>
            <person name="Groth M."/>
            <person name="Szafranski K."/>
            <person name="Schliwa M."/>
        </authorList>
    </citation>
    <scope>NUCLEOTIDE SEQUENCE [LARGE SCALE GENOMIC DNA]</scope>
</reference>
<protein>
    <recommendedName>
        <fullName evidence="3">Calcineurin-like phosphoesterase domain-containing protein</fullName>
    </recommendedName>
</protein>
<comment type="caution">
    <text evidence="1">The sequence shown here is derived from an EMBL/GenBank/DDBJ whole genome shotgun (WGS) entry which is preliminary data.</text>
</comment>
<dbReference type="Proteomes" id="UP000023152">
    <property type="component" value="Unassembled WGS sequence"/>
</dbReference>
<dbReference type="Gene3D" id="3.60.21.10">
    <property type="match status" value="1"/>
</dbReference>
<evidence type="ECO:0000313" key="2">
    <source>
        <dbReference type="Proteomes" id="UP000023152"/>
    </source>
</evidence>
<keyword evidence="2" id="KW-1185">Reference proteome</keyword>
<dbReference type="AlphaFoldDB" id="X6NM53"/>
<accession>X6NM53</accession>
<sequence length="172" mass="20430">MLEKERDAKHKAIHNEHVSWLMDQIENLQKENEKCEHNDARKQLIILTHHAPTDYRCIDPFSFNEVSIQMNFSHLEHLFQYPVCAWFFGHTHYNMECIVQSVLDATDSTHPEEEWNTIVASNQQGYLHRSICDRYQIDKVFQFPLKKLSCEVITYGRINILPFLDRAKNLVE</sequence>
<dbReference type="InterPro" id="IPR029052">
    <property type="entry name" value="Metallo-depent_PP-like"/>
</dbReference>
<dbReference type="SUPFAM" id="SSF56300">
    <property type="entry name" value="Metallo-dependent phosphatases"/>
    <property type="match status" value="1"/>
</dbReference>
<evidence type="ECO:0000313" key="1">
    <source>
        <dbReference type="EMBL" id="ETO27091.1"/>
    </source>
</evidence>
<proteinExistence type="predicted"/>